<dbReference type="InterPro" id="IPR013823">
    <property type="entry name" value="Ribosomal_bL12_C"/>
</dbReference>
<evidence type="ECO:0000256" key="1">
    <source>
        <dbReference type="ARBA" id="ARBA00007197"/>
    </source>
</evidence>
<dbReference type="PANTHER" id="PTHR45987">
    <property type="entry name" value="39S RIBOSOMAL PROTEIN L12"/>
    <property type="match status" value="1"/>
</dbReference>
<evidence type="ECO:0008006" key="8">
    <source>
        <dbReference type="Google" id="ProtNLM"/>
    </source>
</evidence>
<dbReference type="PANTHER" id="PTHR45987:SF4">
    <property type="entry name" value="LARGE RIBOSOMAL SUBUNIT PROTEIN BL12M"/>
    <property type="match status" value="1"/>
</dbReference>
<keyword evidence="3" id="KW-0687">Ribonucleoprotein</keyword>
<proteinExistence type="inferred from homology"/>
<dbReference type="EMBL" id="CAXKWB010030942">
    <property type="protein sequence ID" value="CAL4138808.1"/>
    <property type="molecule type" value="Genomic_DNA"/>
</dbReference>
<dbReference type="Gene3D" id="1.20.5.710">
    <property type="entry name" value="Single helix bin"/>
    <property type="match status" value="1"/>
</dbReference>
<dbReference type="AlphaFoldDB" id="A0AAV2RV04"/>
<dbReference type="GO" id="GO:0003735">
    <property type="term" value="F:structural constituent of ribosome"/>
    <property type="evidence" value="ECO:0007669"/>
    <property type="project" value="InterPro"/>
</dbReference>
<dbReference type="FunFam" id="3.30.1390.10:FF:000001">
    <property type="entry name" value="50S ribosomal protein L7/L12"/>
    <property type="match status" value="1"/>
</dbReference>
<dbReference type="Proteomes" id="UP001497623">
    <property type="component" value="Unassembled WGS sequence"/>
</dbReference>
<dbReference type="SUPFAM" id="SSF48300">
    <property type="entry name" value="Ribosomal protein L7/12, oligomerisation (N-terminal) domain"/>
    <property type="match status" value="1"/>
</dbReference>
<dbReference type="GO" id="GO:0003729">
    <property type="term" value="F:mRNA binding"/>
    <property type="evidence" value="ECO:0007669"/>
    <property type="project" value="TreeGrafter"/>
</dbReference>
<dbReference type="InterPro" id="IPR014719">
    <property type="entry name" value="Ribosomal_bL12_C/ClpS-like"/>
</dbReference>
<feature type="domain" description="Large ribosomal subunit protein bL12 oligomerization" evidence="5">
    <location>
        <begin position="59"/>
        <end position="104"/>
    </location>
</feature>
<dbReference type="GO" id="GO:0005762">
    <property type="term" value="C:mitochondrial large ribosomal subunit"/>
    <property type="evidence" value="ECO:0007669"/>
    <property type="project" value="TreeGrafter"/>
</dbReference>
<dbReference type="Pfam" id="PF00542">
    <property type="entry name" value="Ribosomal_L12"/>
    <property type="match status" value="1"/>
</dbReference>
<evidence type="ECO:0000259" key="4">
    <source>
        <dbReference type="Pfam" id="PF00542"/>
    </source>
</evidence>
<accession>A0AAV2RV04</accession>
<keyword evidence="2" id="KW-0689">Ribosomal protein</keyword>
<dbReference type="Pfam" id="PF16320">
    <property type="entry name" value="Ribosomal_L12_N"/>
    <property type="match status" value="1"/>
</dbReference>
<name>A0AAV2RV04_MEGNR</name>
<keyword evidence="7" id="KW-1185">Reference proteome</keyword>
<protein>
    <recommendedName>
        <fullName evidence="8">39S ribosomal protein L12, mitochondrial</fullName>
    </recommendedName>
</protein>
<dbReference type="HAMAP" id="MF_00368">
    <property type="entry name" value="Ribosomal_bL12"/>
    <property type="match status" value="1"/>
</dbReference>
<evidence type="ECO:0000256" key="3">
    <source>
        <dbReference type="ARBA" id="ARBA00023274"/>
    </source>
</evidence>
<comment type="similarity">
    <text evidence="1">Belongs to the bacterial ribosomal protein bL12 family.</text>
</comment>
<gene>
    <name evidence="6" type="ORF">MNOR_LOCUS28273</name>
</gene>
<feature type="domain" description="Large ribosomal subunit protein bL12 C-terminal" evidence="4">
    <location>
        <begin position="122"/>
        <end position="190"/>
    </location>
</feature>
<dbReference type="SUPFAM" id="SSF54736">
    <property type="entry name" value="ClpS-like"/>
    <property type="match status" value="1"/>
</dbReference>
<evidence type="ECO:0000313" key="7">
    <source>
        <dbReference type="Proteomes" id="UP001497623"/>
    </source>
</evidence>
<dbReference type="InterPro" id="IPR000206">
    <property type="entry name" value="Ribosomal_bL12"/>
</dbReference>
<dbReference type="GO" id="GO:0006412">
    <property type="term" value="P:translation"/>
    <property type="evidence" value="ECO:0007669"/>
    <property type="project" value="InterPro"/>
</dbReference>
<reference evidence="6 7" key="1">
    <citation type="submission" date="2024-05" db="EMBL/GenBank/DDBJ databases">
        <authorList>
            <person name="Wallberg A."/>
        </authorList>
    </citation>
    <scope>NUCLEOTIDE SEQUENCE [LARGE SCALE GENOMIC DNA]</scope>
</reference>
<evidence type="ECO:0000313" key="6">
    <source>
        <dbReference type="EMBL" id="CAL4138808.1"/>
    </source>
</evidence>
<organism evidence="6 7">
    <name type="scientific">Meganyctiphanes norvegica</name>
    <name type="common">Northern krill</name>
    <name type="synonym">Thysanopoda norvegica</name>
    <dbReference type="NCBI Taxonomy" id="48144"/>
    <lineage>
        <taxon>Eukaryota</taxon>
        <taxon>Metazoa</taxon>
        <taxon>Ecdysozoa</taxon>
        <taxon>Arthropoda</taxon>
        <taxon>Crustacea</taxon>
        <taxon>Multicrustacea</taxon>
        <taxon>Malacostraca</taxon>
        <taxon>Eumalacostraca</taxon>
        <taxon>Eucarida</taxon>
        <taxon>Euphausiacea</taxon>
        <taxon>Euphausiidae</taxon>
        <taxon>Meganyctiphanes</taxon>
    </lineage>
</organism>
<dbReference type="InterPro" id="IPR008932">
    <property type="entry name" value="Ribosomal_bL12_oligo"/>
</dbReference>
<evidence type="ECO:0000256" key="2">
    <source>
        <dbReference type="ARBA" id="ARBA00022980"/>
    </source>
</evidence>
<dbReference type="Gene3D" id="3.30.1390.10">
    <property type="match status" value="1"/>
</dbReference>
<comment type="caution">
    <text evidence="6">The sequence shown here is derived from an EMBL/GenBank/DDBJ whole genome shotgun (WGS) entry which is preliminary data.</text>
</comment>
<sequence>MQAVKLITSYNYSALTCGLRHKLTRIPVAAVVNGQHRLQSAEAAAIPSPEGAPKVYAPKIESIVHEITNLTLVEVADLNELLKKTLNISDAPMMAVGAAPALAAKEEEEEEEVVVQKVQTSFTVKMTAIDATKKIPTIKAIKSVMEGMNLVQAKKFVESVPAVVRADISKDEAEKLKEELAAVGATIEIE</sequence>
<evidence type="ECO:0000259" key="5">
    <source>
        <dbReference type="Pfam" id="PF16320"/>
    </source>
</evidence>
<dbReference type="InterPro" id="IPR036235">
    <property type="entry name" value="Ribosomal_bL12_oligo_N_sf"/>
</dbReference>